<keyword evidence="2 4" id="KW-0732">Signal</keyword>
<dbReference type="InterPro" id="IPR028203">
    <property type="entry name" value="PSII_CF48-like_dom"/>
</dbReference>
<keyword evidence="1 4" id="KW-0602">Photosynthesis</keyword>
<organism evidence="7 8">
    <name type="scientific">Aphanothece sacrum FPU1</name>
    <dbReference type="NCBI Taxonomy" id="1920663"/>
    <lineage>
        <taxon>Bacteria</taxon>
        <taxon>Bacillati</taxon>
        <taxon>Cyanobacteriota</taxon>
        <taxon>Cyanophyceae</taxon>
        <taxon>Oscillatoriophycideae</taxon>
        <taxon>Chroococcales</taxon>
        <taxon>Aphanothecaceae</taxon>
        <taxon>Aphanothece</taxon>
    </lineage>
</organism>
<feature type="chain" id="PRO_5019594927" description="Photosystem II assembly protein Ycf48" evidence="4">
    <location>
        <begin position="22"/>
        <end position="330"/>
    </location>
</feature>
<comment type="similarity">
    <text evidence="4 5">Belongs to the Ycf48 family.</text>
</comment>
<comment type="domain">
    <text evidence="4">A 7-bladed beta-propeller torus, about 55 by 55 Angstroms, with a depth of about 25 Angstroms and a central pore.</text>
</comment>
<dbReference type="GO" id="GO:0015979">
    <property type="term" value="P:photosynthesis"/>
    <property type="evidence" value="ECO:0007669"/>
    <property type="project" value="UniProtKB-KW"/>
</dbReference>
<dbReference type="Pfam" id="PF14870">
    <property type="entry name" value="PSII_BNR"/>
    <property type="match status" value="1"/>
</dbReference>
<dbReference type="PIRSF" id="PIRSF017875">
    <property type="entry name" value="PSII_HCF136"/>
    <property type="match status" value="1"/>
</dbReference>
<keyword evidence="3 4" id="KW-0604">Photosystem II</keyword>
<evidence type="ECO:0000256" key="4">
    <source>
        <dbReference type="HAMAP-Rule" id="MF_01348"/>
    </source>
</evidence>
<dbReference type="RefSeq" id="WP_124970003.1">
    <property type="nucleotide sequence ID" value="NZ_BDQK01000001.1"/>
</dbReference>
<evidence type="ECO:0000256" key="1">
    <source>
        <dbReference type="ARBA" id="ARBA00022531"/>
    </source>
</evidence>
<comment type="function">
    <text evidence="4">A factor required for optimal assembly of photosystem II (PSII), acting in the early stages of PSII assembly. Also plays a role in replacement of photodamaged D1 (psbA). Assists YidC in synthesis of chlorophyll-binding proteins.</text>
</comment>
<keyword evidence="4" id="KW-0793">Thylakoid</keyword>
<gene>
    <name evidence="4" type="primary">ycf48</name>
    <name evidence="7" type="ORF">AsFPU1_0255</name>
</gene>
<dbReference type="GO" id="GO:0009523">
    <property type="term" value="C:photosystem II"/>
    <property type="evidence" value="ECO:0007669"/>
    <property type="project" value="UniProtKB-KW"/>
</dbReference>
<feature type="domain" description="Photosynthesis system II assembly factor Ycf48/Hcf136-like" evidence="6">
    <location>
        <begin position="24"/>
        <end position="323"/>
    </location>
</feature>
<evidence type="ECO:0000259" key="6">
    <source>
        <dbReference type="Pfam" id="PF14870"/>
    </source>
</evidence>
<dbReference type="OrthoDB" id="9813892at2"/>
<feature type="signal peptide" evidence="4">
    <location>
        <begin position="1"/>
        <end position="21"/>
    </location>
</feature>
<evidence type="ECO:0000313" key="7">
    <source>
        <dbReference type="EMBL" id="GBF78865.1"/>
    </source>
</evidence>
<dbReference type="HAMAP" id="MF_01348">
    <property type="entry name" value="Ycf48"/>
    <property type="match status" value="1"/>
</dbReference>
<evidence type="ECO:0000256" key="3">
    <source>
        <dbReference type="ARBA" id="ARBA00023276"/>
    </source>
</evidence>
<dbReference type="NCBIfam" id="NF010237">
    <property type="entry name" value="PRK13684.1"/>
    <property type="match status" value="1"/>
</dbReference>
<dbReference type="Gene3D" id="2.130.10.10">
    <property type="entry name" value="YVTN repeat-like/Quinoprotein amine dehydrogenase"/>
    <property type="match status" value="1"/>
</dbReference>
<sequence precursor="true">MRNLKQIVILLAISLFCFSCSNVPSTSINPWKPISLETEATFADLAFTDDVQHGWLVGTKASLFETTDGGDSWQERKLDLGEEKASFTGVSFNEQEGWITGKPGILLHTEDGGQTWSRIPLSEKLPGAPYGVVALGPQTAEMVTDLGAIYKTTNSGKTWKALVEGAVGVARTITRSPDGKYVAVSARGNFYSTWEPGQSEWTPHNRNSSRRLQKMGYSEEGGLWLLARGGQIQFSDPDDLEEWQEAIYPEFATSWGLLDLAYRTSEELWVAGGSGNLLVSRDKGVSWLKDRELEKVPSNLYRIVFLSPDRGFVLGQNGILLKYEPSTQAA</sequence>
<dbReference type="PANTHER" id="PTHR47199:SF2">
    <property type="entry name" value="PHOTOSYSTEM II STABILITY_ASSEMBLY FACTOR HCF136, CHLOROPLASTIC"/>
    <property type="match status" value="1"/>
</dbReference>
<comment type="subcellular location">
    <subcellularLocation>
        <location evidence="4">Cellular thylakoid lumen</location>
    </subcellularLocation>
    <text evidence="4">Associated with a PSII precusor complex on the lumenal side of the thylakoid membrane.</text>
</comment>
<name>A0A401IC87_APHSA</name>
<dbReference type="EMBL" id="BDQK01000001">
    <property type="protein sequence ID" value="GBF78865.1"/>
    <property type="molecule type" value="Genomic_DNA"/>
</dbReference>
<dbReference type="AlphaFoldDB" id="A0A401IC87"/>
<dbReference type="PANTHER" id="PTHR47199">
    <property type="entry name" value="PHOTOSYSTEM II STABILITY/ASSEMBLY FACTOR HCF136, CHLOROPLASTIC"/>
    <property type="match status" value="1"/>
</dbReference>
<reference evidence="8" key="1">
    <citation type="submission" date="2017-05" db="EMBL/GenBank/DDBJ databases">
        <title>Physiological properties and genetic analysis related to exopolysaccharide production of fresh-water unicellular cyanobacterium Aphanothece sacrum, Suizenji Nori, that has been cultured as a food source in Japan.</title>
        <authorList>
            <person name="Kanesaki Y."/>
            <person name="Yoshikawa S."/>
            <person name="Ohki K."/>
        </authorList>
    </citation>
    <scope>NUCLEOTIDE SEQUENCE [LARGE SCALE GENOMIC DNA]</scope>
    <source>
        <strain evidence="8">FPU1</strain>
    </source>
</reference>
<dbReference type="SUPFAM" id="SSF110296">
    <property type="entry name" value="Oligoxyloglucan reducing end-specific cellobiohydrolase"/>
    <property type="match status" value="1"/>
</dbReference>
<dbReference type="Proteomes" id="UP000287247">
    <property type="component" value="Unassembled WGS sequence"/>
</dbReference>
<evidence type="ECO:0000256" key="5">
    <source>
        <dbReference type="PIRNR" id="PIRNR017875"/>
    </source>
</evidence>
<evidence type="ECO:0000256" key="2">
    <source>
        <dbReference type="ARBA" id="ARBA00022729"/>
    </source>
</evidence>
<protein>
    <recommendedName>
        <fullName evidence="4 5">Photosystem II assembly protein Ycf48</fullName>
    </recommendedName>
</protein>
<dbReference type="InterPro" id="IPR016705">
    <property type="entry name" value="Ycf48/Hcf136"/>
</dbReference>
<evidence type="ECO:0000313" key="8">
    <source>
        <dbReference type="Proteomes" id="UP000287247"/>
    </source>
</evidence>
<keyword evidence="8" id="KW-1185">Reference proteome</keyword>
<dbReference type="InterPro" id="IPR015943">
    <property type="entry name" value="WD40/YVTN_repeat-like_dom_sf"/>
</dbReference>
<comment type="caution">
    <text evidence="7">The sequence shown here is derived from an EMBL/GenBank/DDBJ whole genome shotgun (WGS) entry which is preliminary data.</text>
</comment>
<dbReference type="GO" id="GO:0031979">
    <property type="term" value="C:plasma membrane-derived thylakoid lumen"/>
    <property type="evidence" value="ECO:0007669"/>
    <property type="project" value="UniProtKB-SubCell"/>
</dbReference>
<accession>A0A401IC87</accession>
<proteinExistence type="inferred from homology"/>